<dbReference type="PRINTS" id="PR00385">
    <property type="entry name" value="P450"/>
</dbReference>
<reference evidence="7 8" key="1">
    <citation type="submission" date="2018-04" db="EMBL/GenBank/DDBJ databases">
        <title>The genome of golden apple snail Pomacea canaliculata provides insight into stress tolerance and invasive adaptation.</title>
        <authorList>
            <person name="Liu C."/>
            <person name="Liu B."/>
            <person name="Ren Y."/>
            <person name="Zhang Y."/>
            <person name="Wang H."/>
            <person name="Li S."/>
            <person name="Jiang F."/>
            <person name="Yin L."/>
            <person name="Zhang G."/>
            <person name="Qian W."/>
            <person name="Fan W."/>
        </authorList>
    </citation>
    <scope>NUCLEOTIDE SEQUENCE [LARGE SCALE GENOMIC DNA]</scope>
    <source>
        <strain evidence="7">SZHN2017</strain>
        <tissue evidence="7">Muscle</tissue>
    </source>
</reference>
<proteinExistence type="inferred from homology"/>
<dbReference type="InterPro" id="IPR001128">
    <property type="entry name" value="Cyt_P450"/>
</dbReference>
<evidence type="ECO:0000256" key="3">
    <source>
        <dbReference type="ARBA" id="ARBA00022771"/>
    </source>
</evidence>
<dbReference type="GO" id="GO:0004497">
    <property type="term" value="F:monooxygenase activity"/>
    <property type="evidence" value="ECO:0007669"/>
    <property type="project" value="InterPro"/>
</dbReference>
<dbReference type="InterPro" id="IPR050196">
    <property type="entry name" value="Cytochrome_P450_Monoox"/>
</dbReference>
<evidence type="ECO:0000313" key="7">
    <source>
        <dbReference type="EMBL" id="PVD32570.1"/>
    </source>
</evidence>
<dbReference type="PANTHER" id="PTHR24291:SF175">
    <property type="entry name" value="CYTOCHROME P450"/>
    <property type="match status" value="1"/>
</dbReference>
<keyword evidence="2 5" id="KW-0479">Metal-binding</keyword>
<dbReference type="Pfam" id="PF05253">
    <property type="entry name" value="zf-U11-48K"/>
    <property type="match status" value="2"/>
</dbReference>
<dbReference type="InterPro" id="IPR036396">
    <property type="entry name" value="Cyt_P450_sf"/>
</dbReference>
<dbReference type="InterPro" id="IPR002401">
    <property type="entry name" value="Cyt_P450_E_grp-I"/>
</dbReference>
<dbReference type="EMBL" id="PZQS01000004">
    <property type="protein sequence ID" value="PVD32570.1"/>
    <property type="molecule type" value="Genomic_DNA"/>
</dbReference>
<evidence type="ECO:0000256" key="2">
    <source>
        <dbReference type="ARBA" id="ARBA00022723"/>
    </source>
</evidence>
<dbReference type="GO" id="GO:0008270">
    <property type="term" value="F:zinc ion binding"/>
    <property type="evidence" value="ECO:0007669"/>
    <property type="project" value="UniProtKB-KW"/>
</dbReference>
<dbReference type="GO" id="GO:0016705">
    <property type="term" value="F:oxidoreductase activity, acting on paired donors, with incorporation or reduction of molecular oxygen"/>
    <property type="evidence" value="ECO:0007669"/>
    <property type="project" value="InterPro"/>
</dbReference>
<keyword evidence="4" id="KW-0862">Zinc</keyword>
<evidence type="ECO:0000259" key="6">
    <source>
        <dbReference type="PROSITE" id="PS51800"/>
    </source>
</evidence>
<feature type="domain" description="CHHC U11-48K-type" evidence="6">
    <location>
        <begin position="12"/>
        <end position="39"/>
    </location>
</feature>
<keyword evidence="5" id="KW-0408">Iron</keyword>
<accession>A0A2T7PGQ3</accession>
<organism evidence="7 8">
    <name type="scientific">Pomacea canaliculata</name>
    <name type="common">Golden apple snail</name>
    <dbReference type="NCBI Taxonomy" id="400727"/>
    <lineage>
        <taxon>Eukaryota</taxon>
        <taxon>Metazoa</taxon>
        <taxon>Spiralia</taxon>
        <taxon>Lophotrochozoa</taxon>
        <taxon>Mollusca</taxon>
        <taxon>Gastropoda</taxon>
        <taxon>Caenogastropoda</taxon>
        <taxon>Architaenioglossa</taxon>
        <taxon>Ampullarioidea</taxon>
        <taxon>Ampullariidae</taxon>
        <taxon>Pomacea</taxon>
    </lineage>
</organism>
<evidence type="ECO:0000313" key="8">
    <source>
        <dbReference type="Proteomes" id="UP000245119"/>
    </source>
</evidence>
<dbReference type="Proteomes" id="UP000245119">
    <property type="component" value="Linkage Group LG4"/>
</dbReference>
<evidence type="ECO:0000256" key="4">
    <source>
        <dbReference type="ARBA" id="ARBA00022833"/>
    </source>
</evidence>
<dbReference type="InterPro" id="IPR036236">
    <property type="entry name" value="Znf_C2H2_sf"/>
</dbReference>
<dbReference type="STRING" id="400727.A0A2T7PGQ3"/>
<dbReference type="PROSITE" id="PS51800">
    <property type="entry name" value="ZF_CHHC_U11_48K"/>
    <property type="match status" value="2"/>
</dbReference>
<dbReference type="AlphaFoldDB" id="A0A2T7PGQ3"/>
<keyword evidence="8" id="KW-1185">Reference proteome</keyword>
<evidence type="ECO:0000256" key="1">
    <source>
        <dbReference type="ARBA" id="ARBA00010617"/>
    </source>
</evidence>
<gene>
    <name evidence="7" type="ORF">C0Q70_08011</name>
</gene>
<dbReference type="GO" id="GO:0005506">
    <property type="term" value="F:iron ion binding"/>
    <property type="evidence" value="ECO:0007669"/>
    <property type="project" value="InterPro"/>
</dbReference>
<comment type="caution">
    <text evidence="7">The sequence shown here is derived from an EMBL/GenBank/DDBJ whole genome shotgun (WGS) entry which is preliminary data.</text>
</comment>
<dbReference type="InterPro" id="IPR022776">
    <property type="entry name" value="TRM13/UPF0224_CHHC_Znf_dom"/>
</dbReference>
<dbReference type="OrthoDB" id="1470350at2759"/>
<dbReference type="PANTHER" id="PTHR24291">
    <property type="entry name" value="CYTOCHROME P450 FAMILY 4"/>
    <property type="match status" value="1"/>
</dbReference>
<dbReference type="Gene3D" id="1.10.630.10">
    <property type="entry name" value="Cytochrome P450"/>
    <property type="match status" value="1"/>
</dbReference>
<comment type="cofactor">
    <cofactor evidence="5">
        <name>heme</name>
        <dbReference type="ChEBI" id="CHEBI:30413"/>
    </cofactor>
</comment>
<dbReference type="GO" id="GO:0020037">
    <property type="term" value="F:heme binding"/>
    <property type="evidence" value="ECO:0007669"/>
    <property type="project" value="InterPro"/>
</dbReference>
<dbReference type="SUPFAM" id="SSF57667">
    <property type="entry name" value="beta-beta-alpha zinc fingers"/>
    <property type="match status" value="1"/>
</dbReference>
<keyword evidence="3" id="KW-0863">Zinc-finger</keyword>
<sequence>MAEYEVPDPEDILICPYNNAHAIRAKRMQHHLVKCRKQHEISRRFVACPFNAKHEIPKAELRYHLTVCPDRVRLNEKFSHVDDNTELKGCTDVPVYTPLNIGGENWDDDIPKYTIQKTHAGYLPNSQFLRVSTMDTPGQYNEESKLRAPQKPSQAYSIHLQQEKQKKEKQEMPPTDIYEFAFKKCAGGLGRGRGLVQSQQNTTSLGKTNVTLMSSSVTGTISNKNQESGGRGAILTDVENGACCNGTGTGDANNKSAWKPSSNFTGTWDRQTGNFSPKQYLTTFGLEPDEFSNRPAWVNGGYGDNGIVDNDSDEFLIPGRPRGSLFFGCFSEIMRKEAIDPYAEWMNEMKTGIIRYYHIMGSQRVLIVDADAVKHVLVTNASNYPRPFFHFKFFTEIVGTSLLTLEGQEHHVQRRLCNSAFKLPELHPFDVITESGFGYDCNSLDDPENFFSKAFTYVLGGGKKSIDRHVRILLPKLYRYIPNEDNKMFRKSLKCLHDLIQTIISRKRKSLESKQSAGEDHKPDLLEILLSASDVETGFGFSEKQLRDHSMTFLIAGHETSATGLSWILLCLSQHPHIQHKARQEVLSVLPPRGQPITPQHLDQLAYVTCVVKETLRLYPPVPTIMREAKNDDILCGFPIPKGTIINISIGALHRNPVYWDNPEDFRPERFMNESAIPPYAYLPFISGPHMCIGHRFALLEMKLALAMLLRQFEFSPLPDVVYKKKQFITMRPYPALKLNVRCLS</sequence>
<keyword evidence="5" id="KW-0349">Heme</keyword>
<evidence type="ECO:0000256" key="5">
    <source>
        <dbReference type="PIRSR" id="PIRSR602401-1"/>
    </source>
</evidence>
<comment type="similarity">
    <text evidence="1">Belongs to the cytochrome P450 family.</text>
</comment>
<feature type="binding site" description="axial binding residue" evidence="5">
    <location>
        <position position="692"/>
    </location>
    <ligand>
        <name>heme</name>
        <dbReference type="ChEBI" id="CHEBI:30413"/>
    </ligand>
    <ligandPart>
        <name>Fe</name>
        <dbReference type="ChEBI" id="CHEBI:18248"/>
    </ligandPart>
</feature>
<protein>
    <recommendedName>
        <fullName evidence="6">CHHC U11-48K-type domain-containing protein</fullName>
    </recommendedName>
</protein>
<feature type="domain" description="CHHC U11-48K-type" evidence="6">
    <location>
        <begin position="45"/>
        <end position="72"/>
    </location>
</feature>
<dbReference type="Pfam" id="PF00067">
    <property type="entry name" value="p450"/>
    <property type="match status" value="1"/>
</dbReference>
<dbReference type="PRINTS" id="PR00463">
    <property type="entry name" value="EP450I"/>
</dbReference>
<name>A0A2T7PGQ3_POMCA</name>
<dbReference type="SUPFAM" id="SSF48264">
    <property type="entry name" value="Cytochrome P450"/>
    <property type="match status" value="1"/>
</dbReference>